<evidence type="ECO:0000256" key="2">
    <source>
        <dbReference type="ARBA" id="ARBA00023134"/>
    </source>
</evidence>
<dbReference type="GO" id="GO:0005525">
    <property type="term" value="F:GTP binding"/>
    <property type="evidence" value="ECO:0007669"/>
    <property type="project" value="UniProtKB-KW"/>
</dbReference>
<evidence type="ECO:0000313" key="4">
    <source>
        <dbReference type="Proteomes" id="UP000762676"/>
    </source>
</evidence>
<keyword evidence="1" id="KW-0547">Nucleotide-binding</keyword>
<dbReference type="Proteomes" id="UP000762676">
    <property type="component" value="Unassembled WGS sequence"/>
</dbReference>
<dbReference type="EMBL" id="BMAT01013004">
    <property type="protein sequence ID" value="GFS03605.1"/>
    <property type="molecule type" value="Genomic_DNA"/>
</dbReference>
<dbReference type="InterPro" id="IPR005225">
    <property type="entry name" value="Small_GTP-bd"/>
</dbReference>
<dbReference type="PRINTS" id="PR00449">
    <property type="entry name" value="RASTRNSFRMNG"/>
</dbReference>
<sequence length="200" mass="22177">MEFLCCYTQSKVPLEVPLSVVVVGDPGCGKTSLIYRFSRGRLPQADEMATAANLDTDCLDIVHSHRQVKLTLFDTSGHEDDAKIRALAYNQSDVIILCFSVDSPKALNTVSSEWAREVTYLNPGKPFILVGTKNDLRQAASTVPNLETCYVSHREGKKTKRNIGASAFFEFSATDPDSVQMAKRIFGRAIREGLKSSWRI</sequence>
<reference evidence="3 4" key="1">
    <citation type="journal article" date="2021" name="Elife">
        <title>Chloroplast acquisition without the gene transfer in kleptoplastic sea slugs, Plakobranchus ocellatus.</title>
        <authorList>
            <person name="Maeda T."/>
            <person name="Takahashi S."/>
            <person name="Yoshida T."/>
            <person name="Shimamura S."/>
            <person name="Takaki Y."/>
            <person name="Nagai Y."/>
            <person name="Toyoda A."/>
            <person name="Suzuki Y."/>
            <person name="Arimoto A."/>
            <person name="Ishii H."/>
            <person name="Satoh N."/>
            <person name="Nishiyama T."/>
            <person name="Hasebe M."/>
            <person name="Maruyama T."/>
            <person name="Minagawa J."/>
            <person name="Obokata J."/>
            <person name="Shigenobu S."/>
        </authorList>
    </citation>
    <scope>NUCLEOTIDE SEQUENCE [LARGE SCALE GENOMIC DNA]</scope>
</reference>
<dbReference type="InterPro" id="IPR003578">
    <property type="entry name" value="Small_GTPase_Rho"/>
</dbReference>
<keyword evidence="2" id="KW-0342">GTP-binding</keyword>
<dbReference type="Pfam" id="PF00071">
    <property type="entry name" value="Ras"/>
    <property type="match status" value="1"/>
</dbReference>
<dbReference type="SMART" id="SM00175">
    <property type="entry name" value="RAB"/>
    <property type="match status" value="1"/>
</dbReference>
<gene>
    <name evidence="3" type="ORF">ElyMa_006475100</name>
</gene>
<dbReference type="InterPro" id="IPR027417">
    <property type="entry name" value="P-loop_NTPase"/>
</dbReference>
<dbReference type="SMART" id="SM00173">
    <property type="entry name" value="RAS"/>
    <property type="match status" value="1"/>
</dbReference>
<dbReference type="SUPFAM" id="SSF52540">
    <property type="entry name" value="P-loop containing nucleoside triphosphate hydrolases"/>
    <property type="match status" value="1"/>
</dbReference>
<organism evidence="3 4">
    <name type="scientific">Elysia marginata</name>
    <dbReference type="NCBI Taxonomy" id="1093978"/>
    <lineage>
        <taxon>Eukaryota</taxon>
        <taxon>Metazoa</taxon>
        <taxon>Spiralia</taxon>
        <taxon>Lophotrochozoa</taxon>
        <taxon>Mollusca</taxon>
        <taxon>Gastropoda</taxon>
        <taxon>Heterobranchia</taxon>
        <taxon>Euthyneura</taxon>
        <taxon>Panpulmonata</taxon>
        <taxon>Sacoglossa</taxon>
        <taxon>Placobranchoidea</taxon>
        <taxon>Plakobranchidae</taxon>
        <taxon>Elysia</taxon>
    </lineage>
</organism>
<accession>A0AAV4I0V4</accession>
<protein>
    <submittedName>
        <fullName evidence="3">GTP-binding protein rhoA</fullName>
    </submittedName>
</protein>
<dbReference type="AlphaFoldDB" id="A0AAV4I0V4"/>
<dbReference type="SMART" id="SM00174">
    <property type="entry name" value="RHO"/>
    <property type="match status" value="1"/>
</dbReference>
<dbReference type="PROSITE" id="PS51419">
    <property type="entry name" value="RAB"/>
    <property type="match status" value="1"/>
</dbReference>
<dbReference type="PROSITE" id="PS51420">
    <property type="entry name" value="RHO"/>
    <property type="match status" value="1"/>
</dbReference>
<keyword evidence="4" id="KW-1185">Reference proteome</keyword>
<dbReference type="Gene3D" id="3.40.50.300">
    <property type="entry name" value="P-loop containing nucleotide triphosphate hydrolases"/>
    <property type="match status" value="1"/>
</dbReference>
<dbReference type="PANTHER" id="PTHR24072">
    <property type="entry name" value="RHO FAMILY GTPASE"/>
    <property type="match status" value="1"/>
</dbReference>
<proteinExistence type="predicted"/>
<comment type="caution">
    <text evidence="3">The sequence shown here is derived from an EMBL/GenBank/DDBJ whole genome shotgun (WGS) entry which is preliminary data.</text>
</comment>
<name>A0AAV4I0V4_9GAST</name>
<dbReference type="GO" id="GO:0007264">
    <property type="term" value="P:small GTPase-mediated signal transduction"/>
    <property type="evidence" value="ECO:0007669"/>
    <property type="project" value="InterPro"/>
</dbReference>
<evidence type="ECO:0000256" key="1">
    <source>
        <dbReference type="ARBA" id="ARBA00022741"/>
    </source>
</evidence>
<evidence type="ECO:0000313" key="3">
    <source>
        <dbReference type="EMBL" id="GFS03605.1"/>
    </source>
</evidence>
<dbReference type="NCBIfam" id="TIGR00231">
    <property type="entry name" value="small_GTP"/>
    <property type="match status" value="1"/>
</dbReference>
<dbReference type="GO" id="GO:0003924">
    <property type="term" value="F:GTPase activity"/>
    <property type="evidence" value="ECO:0007669"/>
    <property type="project" value="InterPro"/>
</dbReference>
<dbReference type="InterPro" id="IPR001806">
    <property type="entry name" value="Small_GTPase"/>
</dbReference>
<dbReference type="CDD" id="cd00157">
    <property type="entry name" value="Rho"/>
    <property type="match status" value="1"/>
</dbReference>